<protein>
    <submittedName>
        <fullName evidence="2">Uncharacterized protein</fullName>
    </submittedName>
</protein>
<evidence type="ECO:0000256" key="1">
    <source>
        <dbReference type="SAM" id="MobiDB-lite"/>
    </source>
</evidence>
<accession>A0A3N4HLF0</accession>
<dbReference type="EMBL" id="ML120332">
    <property type="protein sequence ID" value="RPA70504.1"/>
    <property type="molecule type" value="Genomic_DNA"/>
</dbReference>
<gene>
    <name evidence="2" type="ORF">BJ508DRAFT_337140</name>
</gene>
<dbReference type="AlphaFoldDB" id="A0A3N4HLF0"/>
<dbReference type="Proteomes" id="UP000275078">
    <property type="component" value="Unassembled WGS sequence"/>
</dbReference>
<proteinExistence type="predicted"/>
<evidence type="ECO:0000313" key="2">
    <source>
        <dbReference type="EMBL" id="RPA70504.1"/>
    </source>
</evidence>
<feature type="compositionally biased region" description="Low complexity" evidence="1">
    <location>
        <begin position="208"/>
        <end position="221"/>
    </location>
</feature>
<name>A0A3N4HLF0_ASCIM</name>
<evidence type="ECO:0000313" key="3">
    <source>
        <dbReference type="Proteomes" id="UP000275078"/>
    </source>
</evidence>
<feature type="region of interest" description="Disordered" evidence="1">
    <location>
        <begin position="195"/>
        <end position="235"/>
    </location>
</feature>
<keyword evidence="3" id="KW-1185">Reference proteome</keyword>
<feature type="region of interest" description="Disordered" evidence="1">
    <location>
        <begin position="247"/>
        <end position="302"/>
    </location>
</feature>
<sequence length="302" mass="33112">ADEGPDGAGAVDKSHEGNDATDQAFQLDSFDIPSDPSAGPVTMWDIGFGILWEDEDRGDMPVPITKTVDTLIKLLNPRSRLTDFADCVLYPTVSAYLELRFGYDLRHEDYLDWYNDCTYVQDFRKFVRDRFKRFDDAQLATCLDWAKKRLAREVEAGAKVEGLRHRKFLYRFRFKAIFEKLNFVTVVPSSLHARASKSSLGKSGNATPTGSPGSGDPESPSRQLLSGDAHGNRLSPVRQSRFQMASLPLRMSPAKKAKTSSVPALGGGKVSAVSPPPQSPSSSPVSTLTQEGWKAASAPPIS</sequence>
<reference evidence="2 3" key="1">
    <citation type="journal article" date="2018" name="Nat. Ecol. Evol.">
        <title>Pezizomycetes genomes reveal the molecular basis of ectomycorrhizal truffle lifestyle.</title>
        <authorList>
            <person name="Murat C."/>
            <person name="Payen T."/>
            <person name="Noel B."/>
            <person name="Kuo A."/>
            <person name="Morin E."/>
            <person name="Chen J."/>
            <person name="Kohler A."/>
            <person name="Krizsan K."/>
            <person name="Balestrini R."/>
            <person name="Da Silva C."/>
            <person name="Montanini B."/>
            <person name="Hainaut M."/>
            <person name="Levati E."/>
            <person name="Barry K.W."/>
            <person name="Belfiori B."/>
            <person name="Cichocki N."/>
            <person name="Clum A."/>
            <person name="Dockter R.B."/>
            <person name="Fauchery L."/>
            <person name="Guy J."/>
            <person name="Iotti M."/>
            <person name="Le Tacon F."/>
            <person name="Lindquist E.A."/>
            <person name="Lipzen A."/>
            <person name="Malagnac F."/>
            <person name="Mello A."/>
            <person name="Molinier V."/>
            <person name="Miyauchi S."/>
            <person name="Poulain J."/>
            <person name="Riccioni C."/>
            <person name="Rubini A."/>
            <person name="Sitrit Y."/>
            <person name="Splivallo R."/>
            <person name="Traeger S."/>
            <person name="Wang M."/>
            <person name="Zifcakova L."/>
            <person name="Wipf D."/>
            <person name="Zambonelli A."/>
            <person name="Paolocci F."/>
            <person name="Nowrousian M."/>
            <person name="Ottonello S."/>
            <person name="Baldrian P."/>
            <person name="Spatafora J.W."/>
            <person name="Henrissat B."/>
            <person name="Nagy L.G."/>
            <person name="Aury J.M."/>
            <person name="Wincker P."/>
            <person name="Grigoriev I.V."/>
            <person name="Bonfante P."/>
            <person name="Martin F.M."/>
        </authorList>
    </citation>
    <scope>NUCLEOTIDE SEQUENCE [LARGE SCALE GENOMIC DNA]</scope>
    <source>
        <strain evidence="2 3">RN42</strain>
    </source>
</reference>
<organism evidence="2 3">
    <name type="scientific">Ascobolus immersus RN42</name>
    <dbReference type="NCBI Taxonomy" id="1160509"/>
    <lineage>
        <taxon>Eukaryota</taxon>
        <taxon>Fungi</taxon>
        <taxon>Dikarya</taxon>
        <taxon>Ascomycota</taxon>
        <taxon>Pezizomycotina</taxon>
        <taxon>Pezizomycetes</taxon>
        <taxon>Pezizales</taxon>
        <taxon>Ascobolaceae</taxon>
        <taxon>Ascobolus</taxon>
    </lineage>
</organism>
<feature type="compositionally biased region" description="Polar residues" evidence="1">
    <location>
        <begin position="196"/>
        <end position="207"/>
    </location>
</feature>
<feature type="non-terminal residue" evidence="2">
    <location>
        <position position="1"/>
    </location>
</feature>